<sequence length="227" mass="26115">LLLYLIKRFSRKEIGSYKNLLTCFAIYDVFLCTIHGIFNPALKIVFVNPVFEGVLYSNSIPTVLQNRHISGAFYACFTLPFALMNLHFLYRYWTIKDSDRLVWFSKPRYFFASSVGHNIVPVAVEILRAEFLRVYEDDVVDGWLVLDHWRDGRLNVWAFVDLLVAFGKMGPSFCVATTLATLTYRRISNGKTLSLYTRASQMRILVAVCAQLIAQPSQIKYESNKAQ</sequence>
<keyword evidence="2" id="KW-1185">Reference proteome</keyword>
<dbReference type="OrthoDB" id="5860156at2759"/>
<accession>A0A8R1V0H2</accession>
<dbReference type="PANTHER" id="PTHR45907">
    <property type="entry name" value="SERPENTINE RECEPTOR, CLASS J"/>
    <property type="match status" value="1"/>
</dbReference>
<dbReference type="PANTHER" id="PTHR45907:SF16">
    <property type="entry name" value="SERPENTINE RECEPTOR, CLASS J"/>
    <property type="match status" value="1"/>
</dbReference>
<protein>
    <submittedName>
        <fullName evidence="1">G protein-coupled receptor</fullName>
    </submittedName>
</protein>
<dbReference type="AlphaFoldDB" id="A0A2A6CQR9"/>
<dbReference type="EnsemblMetazoa" id="PPA41246.1">
    <property type="protein sequence ID" value="PPA41246.1"/>
    <property type="gene ID" value="WBGene00279615"/>
</dbReference>
<organism evidence="1 2">
    <name type="scientific">Pristionchus pacificus</name>
    <name type="common">Parasitic nematode worm</name>
    <dbReference type="NCBI Taxonomy" id="54126"/>
    <lineage>
        <taxon>Eukaryota</taxon>
        <taxon>Metazoa</taxon>
        <taxon>Ecdysozoa</taxon>
        <taxon>Nematoda</taxon>
        <taxon>Chromadorea</taxon>
        <taxon>Rhabditida</taxon>
        <taxon>Rhabditina</taxon>
        <taxon>Diplogasteromorpha</taxon>
        <taxon>Diplogasteroidea</taxon>
        <taxon>Neodiplogasteridae</taxon>
        <taxon>Pristionchus</taxon>
    </lineage>
</organism>
<reference evidence="1" key="2">
    <citation type="submission" date="2022-06" db="UniProtKB">
        <authorList>
            <consortium name="EnsemblMetazoa"/>
        </authorList>
    </citation>
    <scope>IDENTIFICATION</scope>
    <source>
        <strain evidence="1">PS312</strain>
    </source>
</reference>
<accession>A0A2A6CQR9</accession>
<dbReference type="InterPro" id="IPR019423">
    <property type="entry name" value="7TM_GPCR_serpentine_rcpt_Srj"/>
</dbReference>
<evidence type="ECO:0000313" key="2">
    <source>
        <dbReference type="Proteomes" id="UP000005239"/>
    </source>
</evidence>
<gene>
    <name evidence="1" type="primary">WBGene00279615</name>
</gene>
<dbReference type="InterPro" id="IPR019428">
    <property type="entry name" value="7TM_GPCR_serpentine_rcpt_Str"/>
</dbReference>
<proteinExistence type="predicted"/>
<name>A0A2A6CQR9_PRIPA</name>
<evidence type="ECO:0000313" key="1">
    <source>
        <dbReference type="EnsemblMetazoa" id="PPA41246.1"/>
    </source>
</evidence>
<reference evidence="2" key="1">
    <citation type="journal article" date="2008" name="Nat. Genet.">
        <title>The Pristionchus pacificus genome provides a unique perspective on nematode lifestyle and parasitism.</title>
        <authorList>
            <person name="Dieterich C."/>
            <person name="Clifton S.W."/>
            <person name="Schuster L.N."/>
            <person name="Chinwalla A."/>
            <person name="Delehaunty K."/>
            <person name="Dinkelacker I."/>
            <person name="Fulton L."/>
            <person name="Fulton R."/>
            <person name="Godfrey J."/>
            <person name="Minx P."/>
            <person name="Mitreva M."/>
            <person name="Roeseler W."/>
            <person name="Tian H."/>
            <person name="Witte H."/>
            <person name="Yang S.P."/>
            <person name="Wilson R.K."/>
            <person name="Sommer R.J."/>
        </authorList>
    </citation>
    <scope>NUCLEOTIDE SEQUENCE [LARGE SCALE GENOMIC DNA]</scope>
    <source>
        <strain evidence="2">PS312</strain>
    </source>
</reference>
<dbReference type="Proteomes" id="UP000005239">
    <property type="component" value="Unassembled WGS sequence"/>
</dbReference>
<dbReference type="Pfam" id="PF10326">
    <property type="entry name" value="7TM_GPCR_Str"/>
    <property type="match status" value="1"/>
</dbReference>